<protein>
    <submittedName>
        <fullName evidence="2">Uncharacterized protein</fullName>
    </submittedName>
</protein>
<evidence type="ECO:0000256" key="1">
    <source>
        <dbReference type="SAM" id="MobiDB-lite"/>
    </source>
</evidence>
<evidence type="ECO:0000313" key="2">
    <source>
        <dbReference type="EMBL" id="ELK15520.1"/>
    </source>
</evidence>
<sequence>MSVTSLHSSLPGNSHPPSRLTEYNSTCSDAFESSPSVNQPSSIYPEQRDFILLQLLEPEPALTSNFDRGLFHIVTKENSPEKLASLGLEGRAPSDRTCGSRAF</sequence>
<dbReference type="Proteomes" id="UP000010552">
    <property type="component" value="Unassembled WGS sequence"/>
</dbReference>
<reference evidence="3" key="1">
    <citation type="journal article" date="2013" name="Science">
        <title>Comparative analysis of bat genomes provides insight into the evolution of flight and immunity.</title>
        <authorList>
            <person name="Zhang G."/>
            <person name="Cowled C."/>
            <person name="Shi Z."/>
            <person name="Huang Z."/>
            <person name="Bishop-Lilly K.A."/>
            <person name="Fang X."/>
            <person name="Wynne J.W."/>
            <person name="Xiong Z."/>
            <person name="Baker M.L."/>
            <person name="Zhao W."/>
            <person name="Tachedjian M."/>
            <person name="Zhu Y."/>
            <person name="Zhou P."/>
            <person name="Jiang X."/>
            <person name="Ng J."/>
            <person name="Yang L."/>
            <person name="Wu L."/>
            <person name="Xiao J."/>
            <person name="Feng Y."/>
            <person name="Chen Y."/>
            <person name="Sun X."/>
            <person name="Zhang Y."/>
            <person name="Marsh G.A."/>
            <person name="Crameri G."/>
            <person name="Broder C.C."/>
            <person name="Frey K.G."/>
            <person name="Wang L.F."/>
            <person name="Wang J."/>
        </authorList>
    </citation>
    <scope>NUCLEOTIDE SEQUENCE [LARGE SCALE GENOMIC DNA]</scope>
</reference>
<proteinExistence type="predicted"/>
<dbReference type="AlphaFoldDB" id="L5KWG4"/>
<dbReference type="EMBL" id="KB030536">
    <property type="protein sequence ID" value="ELK15520.1"/>
    <property type="molecule type" value="Genomic_DNA"/>
</dbReference>
<dbReference type="InParanoid" id="L5KWG4"/>
<gene>
    <name evidence="2" type="ORF">PAL_GLEAN10010773</name>
</gene>
<name>L5KWG4_PTEAL</name>
<feature type="region of interest" description="Disordered" evidence="1">
    <location>
        <begin position="1"/>
        <end position="41"/>
    </location>
</feature>
<accession>L5KWG4</accession>
<organism evidence="2 3">
    <name type="scientific">Pteropus alecto</name>
    <name type="common">Black flying fox</name>
    <dbReference type="NCBI Taxonomy" id="9402"/>
    <lineage>
        <taxon>Eukaryota</taxon>
        <taxon>Metazoa</taxon>
        <taxon>Chordata</taxon>
        <taxon>Craniata</taxon>
        <taxon>Vertebrata</taxon>
        <taxon>Euteleostomi</taxon>
        <taxon>Mammalia</taxon>
        <taxon>Eutheria</taxon>
        <taxon>Laurasiatheria</taxon>
        <taxon>Chiroptera</taxon>
        <taxon>Yinpterochiroptera</taxon>
        <taxon>Pteropodoidea</taxon>
        <taxon>Pteropodidae</taxon>
        <taxon>Pteropodinae</taxon>
        <taxon>Pteropus</taxon>
    </lineage>
</organism>
<keyword evidence="3" id="KW-1185">Reference proteome</keyword>
<evidence type="ECO:0000313" key="3">
    <source>
        <dbReference type="Proteomes" id="UP000010552"/>
    </source>
</evidence>